<dbReference type="SUPFAM" id="SSF47598">
    <property type="entry name" value="Ribbon-helix-helix"/>
    <property type="match status" value="1"/>
</dbReference>
<accession>A0A3S0VAC3</accession>
<gene>
    <name evidence="1" type="ORF">EKM59_06700</name>
</gene>
<dbReference type="Pfam" id="PF05534">
    <property type="entry name" value="HicB"/>
    <property type="match status" value="1"/>
</dbReference>
<dbReference type="AlphaFoldDB" id="A0A3S0VAC3"/>
<evidence type="ECO:0000313" key="2">
    <source>
        <dbReference type="Proteomes" id="UP000288012"/>
    </source>
</evidence>
<dbReference type="GO" id="GO:0006355">
    <property type="term" value="P:regulation of DNA-templated transcription"/>
    <property type="evidence" value="ECO:0007669"/>
    <property type="project" value="InterPro"/>
</dbReference>
<protein>
    <submittedName>
        <fullName evidence="1">Type II toxin-antitoxin system HicB family antitoxin</fullName>
    </submittedName>
</protein>
<dbReference type="EMBL" id="RZGR01000017">
    <property type="protein sequence ID" value="RUQ85323.1"/>
    <property type="molecule type" value="Genomic_DNA"/>
</dbReference>
<evidence type="ECO:0000313" key="1">
    <source>
        <dbReference type="EMBL" id="RUQ85323.1"/>
    </source>
</evidence>
<name>A0A3S0VAC3_9GAMM</name>
<dbReference type="SUPFAM" id="SSF143100">
    <property type="entry name" value="TTHA1013/TTHA0281-like"/>
    <property type="match status" value="1"/>
</dbReference>
<comment type="caution">
    <text evidence="1">The sequence shown here is derived from an EMBL/GenBank/DDBJ whole genome shotgun (WGS) entry which is preliminary data.</text>
</comment>
<keyword evidence="2" id="KW-1185">Reference proteome</keyword>
<dbReference type="InterPro" id="IPR010985">
    <property type="entry name" value="Ribbon_hlx_hlx"/>
</dbReference>
<dbReference type="InterPro" id="IPR035069">
    <property type="entry name" value="TTHA1013/TTHA0281-like"/>
</dbReference>
<proteinExistence type="predicted"/>
<organism evidence="1 2">
    <name type="scientific">Legionella septentrionalis</name>
    <dbReference type="NCBI Taxonomy" id="2498109"/>
    <lineage>
        <taxon>Bacteria</taxon>
        <taxon>Pseudomonadati</taxon>
        <taxon>Pseudomonadota</taxon>
        <taxon>Gammaproteobacteria</taxon>
        <taxon>Legionellales</taxon>
        <taxon>Legionellaceae</taxon>
        <taxon>Legionella</taxon>
    </lineage>
</organism>
<sequence>MKDMLKCKGYYGSIHFDENDLILYGKVEFIKALINYEGESAADIKKAFEEAVDDYSTMCEQEGIKPEKPFKGTFNVRVGETLHEKATIAASGRGIKLNDFVKQALEHELSTC</sequence>
<dbReference type="RefSeq" id="WP_127111289.1">
    <property type="nucleotide sequence ID" value="NZ_RZGR01000017.1"/>
</dbReference>
<reference evidence="1 2" key="1">
    <citation type="submission" date="2018-12" db="EMBL/GenBank/DDBJ databases">
        <title>Legionella sp,whole genome shotgun sequence.</title>
        <authorList>
            <person name="Wu H."/>
        </authorList>
    </citation>
    <scope>NUCLEOTIDE SEQUENCE [LARGE SCALE GENOMIC DNA]</scope>
    <source>
        <strain evidence="2">km714</strain>
    </source>
</reference>
<dbReference type="Proteomes" id="UP000288012">
    <property type="component" value="Unassembled WGS sequence"/>
</dbReference>
<dbReference type="InterPro" id="IPR008651">
    <property type="entry name" value="Uncharacterised_HicB"/>
</dbReference>